<sequence>MPSVTKRLLLAAAAAIALTGPAQADHDPIHDAARAYVLYDGAAADVARDLPRTDAKVHQVLKRLGRFDPAQLGSGWVASAALAAASAQGYITGVTRAAAAEGSAARLADRIVADPFQVMQFAGAADGLHAALEEVSRDNQLYVWLAGAFDDLARGKPVRAQPMAMWVVPRPNPIRVSMGVPAQGGGGSRDMPAWSAGERDNPSVVVRLMALGALHILGESAKPQRAEAVSRLLHHDAMTGCLNWARANLSQCTAAARGRSENTFCTGTHAVDETAKCFSWILPANY</sequence>
<evidence type="ECO:0000313" key="2">
    <source>
        <dbReference type="EMBL" id="MCP1337336.1"/>
    </source>
</evidence>
<dbReference type="RefSeq" id="WP_269333304.1">
    <property type="nucleotide sequence ID" value="NZ_JAMZFT010000003.1"/>
</dbReference>
<evidence type="ECO:0000313" key="3">
    <source>
        <dbReference type="Proteomes" id="UP001055804"/>
    </source>
</evidence>
<reference evidence="2" key="1">
    <citation type="submission" date="2022-06" db="EMBL/GenBank/DDBJ databases">
        <title>Isolation and Genomics of Futiania mangrovii gen. nov., sp. nov., a Rare and Metabolically-versatile member in the Class Alphaproteobacteria.</title>
        <authorList>
            <person name="Liu L."/>
            <person name="Huang W.-C."/>
            <person name="Pan J."/>
            <person name="Li J."/>
            <person name="Huang Y."/>
            <person name="Du H."/>
            <person name="Liu Y."/>
            <person name="Li M."/>
        </authorList>
    </citation>
    <scope>NUCLEOTIDE SEQUENCE</scope>
    <source>
        <strain evidence="2">FT118</strain>
    </source>
</reference>
<name>A0A9J6PHP3_9PROT</name>
<dbReference type="AlphaFoldDB" id="A0A9J6PHP3"/>
<gene>
    <name evidence="2" type="ORF">NJQ99_13015</name>
</gene>
<feature type="signal peptide" evidence="1">
    <location>
        <begin position="1"/>
        <end position="24"/>
    </location>
</feature>
<accession>A0A9J6PHP3</accession>
<feature type="chain" id="PRO_5039912285" evidence="1">
    <location>
        <begin position="25"/>
        <end position="286"/>
    </location>
</feature>
<comment type="caution">
    <text evidence="2">The sequence shown here is derived from an EMBL/GenBank/DDBJ whole genome shotgun (WGS) entry which is preliminary data.</text>
</comment>
<keyword evidence="3" id="KW-1185">Reference proteome</keyword>
<dbReference type="EMBL" id="JAMZFT010000003">
    <property type="protein sequence ID" value="MCP1337336.1"/>
    <property type="molecule type" value="Genomic_DNA"/>
</dbReference>
<evidence type="ECO:0000256" key="1">
    <source>
        <dbReference type="SAM" id="SignalP"/>
    </source>
</evidence>
<organism evidence="2 3">
    <name type="scientific">Futiania mangrovi</name>
    <dbReference type="NCBI Taxonomy" id="2959716"/>
    <lineage>
        <taxon>Bacteria</taxon>
        <taxon>Pseudomonadati</taxon>
        <taxon>Pseudomonadota</taxon>
        <taxon>Alphaproteobacteria</taxon>
        <taxon>Futianiales</taxon>
        <taxon>Futianiaceae</taxon>
        <taxon>Futiania</taxon>
    </lineage>
</organism>
<dbReference type="Proteomes" id="UP001055804">
    <property type="component" value="Unassembled WGS sequence"/>
</dbReference>
<protein>
    <submittedName>
        <fullName evidence="2">Uncharacterized protein</fullName>
    </submittedName>
</protein>
<keyword evidence="1" id="KW-0732">Signal</keyword>
<proteinExistence type="predicted"/>